<evidence type="ECO:0000256" key="6">
    <source>
        <dbReference type="ARBA" id="ARBA00022553"/>
    </source>
</evidence>
<sequence length="843" mass="95571">MSFDDPVELKNWKRERVLGSGGFGTVTLWKQKNGDQLIALKKCRCGADTLLTSKQKERWKKEVEIMQRLRHPNVVRALPLPEDLANLPSVLPILCMEYCSKGDLRQLLNRPENSCGLPESDVRRLIQNVSSAVCYLHSEKIIHRDLKPENIVLAQSDSSIIYKLIDLGYAKELDQSSCTSFVGTLQYLAPELFITNERYSSSVDYWSLGLVSHEVITGIRPFLPNMAPVAWMKHVKKKSPDHICAYQTQDGKIEFRSQLFPENQISSVLRKDMEQWLKLILEWDPKKRGRNGNGEVIVFSEIESILSKKVIKVFCMVTYKRLSYNVVDSTPLSVLMEWIESDTKIPTKDQELLLASGQQLNTDGLVSQCLNGINQEALFVFKRGVLELPTTVSPELPDLVANILQSPREKMEYTFQRRAYCHAVFFLQQENKLYKTFLLGCKLKLLSVVLRCQKVVRESQKVTDQSNTISAFRELCVDAHKFDTAQAKKAQISNAGVISSWQQQVDTIDGKHAELHEKTHLLTADTQRVTKLARKLQSAQPSNMKEDPLLNSYFENGLDLLDKLRRRPTSERSSSRESLDMVKVLYNFLKQRDCLLHNQAMNTHLKQLIDCECELLRLLPKLEEMAHKQDVFKLDVIRINRERQRSVWSLLKSSPVDGECCPGGFPIGSNRPFSSPDARSHRSPFLFRSQSSRSLYSEEHPPPVPPHGVNSNAAAAAAASSLSLYNPYSPSISQSSLNTGIPWKPTQPAFDVSDLQQPLRDLHLSNGNDSGIASGWVKSAAKGSTFSLSKQSGENDLTMSMINENVSLRVQTQELLENCSRLRKTLSEEDNTWDWSFLKADQN</sequence>
<dbReference type="PANTHER" id="PTHR22969">
    <property type="entry name" value="IKB KINASE"/>
    <property type="match status" value="1"/>
</dbReference>
<gene>
    <name evidence="14" type="ORF">ONE63_006990</name>
</gene>
<dbReference type="InterPro" id="IPR011009">
    <property type="entry name" value="Kinase-like_dom_sf"/>
</dbReference>
<evidence type="ECO:0000259" key="13">
    <source>
        <dbReference type="PROSITE" id="PS50011"/>
    </source>
</evidence>
<dbReference type="CDD" id="cd17046">
    <property type="entry name" value="Ubl_IKKA_like"/>
    <property type="match status" value="1"/>
</dbReference>
<dbReference type="SMART" id="SM00220">
    <property type="entry name" value="S_TKc"/>
    <property type="match status" value="1"/>
</dbReference>
<reference evidence="14" key="1">
    <citation type="submission" date="2022-12" db="EMBL/GenBank/DDBJ databases">
        <title>Chromosome-level genome assembly of the bean flower thrips Megalurothrips usitatus.</title>
        <authorList>
            <person name="Ma L."/>
            <person name="Liu Q."/>
            <person name="Li H."/>
            <person name="Cai W."/>
        </authorList>
    </citation>
    <scope>NUCLEOTIDE SEQUENCE</scope>
    <source>
        <strain evidence="14">Cailab_2022a</strain>
    </source>
</reference>
<evidence type="ECO:0000313" key="14">
    <source>
        <dbReference type="EMBL" id="KAJ1528588.1"/>
    </source>
</evidence>
<evidence type="ECO:0000256" key="11">
    <source>
        <dbReference type="ARBA" id="ARBA00023242"/>
    </source>
</evidence>
<dbReference type="Pfam" id="PF00069">
    <property type="entry name" value="Pkinase"/>
    <property type="match status" value="1"/>
</dbReference>
<dbReference type="FunFam" id="1.10.510.10:FF:000147">
    <property type="entry name" value="Inhibitor of nuclear factor kappa-B kinase subunit beta"/>
    <property type="match status" value="1"/>
</dbReference>
<evidence type="ECO:0000256" key="8">
    <source>
        <dbReference type="ARBA" id="ARBA00022741"/>
    </source>
</evidence>
<dbReference type="GO" id="GO:0008385">
    <property type="term" value="C:IkappaB kinase complex"/>
    <property type="evidence" value="ECO:0007669"/>
    <property type="project" value="TreeGrafter"/>
</dbReference>
<accession>A0AAV7XRM5</accession>
<keyword evidence="7" id="KW-0808">Transferase</keyword>
<keyword evidence="4" id="KW-0963">Cytoplasm</keyword>
<dbReference type="Gene3D" id="3.10.20.90">
    <property type="entry name" value="Phosphatidylinositol 3-kinase Catalytic Subunit, Chain A, domain 1"/>
    <property type="match status" value="1"/>
</dbReference>
<dbReference type="Gene3D" id="1.20.1270.250">
    <property type="match status" value="1"/>
</dbReference>
<proteinExistence type="predicted"/>
<dbReference type="InterPro" id="IPR008271">
    <property type="entry name" value="Ser/Thr_kinase_AS"/>
</dbReference>
<dbReference type="InterPro" id="IPR051180">
    <property type="entry name" value="IKK"/>
</dbReference>
<dbReference type="SUPFAM" id="SSF56112">
    <property type="entry name" value="Protein kinase-like (PK-like)"/>
    <property type="match status" value="1"/>
</dbReference>
<dbReference type="Proteomes" id="UP001075354">
    <property type="component" value="Chromosome 4"/>
</dbReference>
<feature type="domain" description="Protein kinase" evidence="13">
    <location>
        <begin position="12"/>
        <end position="299"/>
    </location>
</feature>
<keyword evidence="8" id="KW-0547">Nucleotide-binding</keyword>
<evidence type="ECO:0000256" key="9">
    <source>
        <dbReference type="ARBA" id="ARBA00022777"/>
    </source>
</evidence>
<evidence type="ECO:0000256" key="2">
    <source>
        <dbReference type="ARBA" id="ARBA00004496"/>
    </source>
</evidence>
<dbReference type="GO" id="GO:0033209">
    <property type="term" value="P:tumor necrosis factor-mediated signaling pathway"/>
    <property type="evidence" value="ECO:0007669"/>
    <property type="project" value="TreeGrafter"/>
</dbReference>
<evidence type="ECO:0000256" key="1">
    <source>
        <dbReference type="ARBA" id="ARBA00004123"/>
    </source>
</evidence>
<dbReference type="Gene3D" id="1.10.510.10">
    <property type="entry name" value="Transferase(Phosphotransferase) domain 1"/>
    <property type="match status" value="1"/>
</dbReference>
<dbReference type="GO" id="GO:0005524">
    <property type="term" value="F:ATP binding"/>
    <property type="evidence" value="ECO:0007669"/>
    <property type="project" value="UniProtKB-KW"/>
</dbReference>
<keyword evidence="9" id="KW-0418">Kinase</keyword>
<keyword evidence="5" id="KW-0723">Serine/threonine-protein kinase</keyword>
<keyword evidence="10" id="KW-0067">ATP-binding</keyword>
<comment type="caution">
    <text evidence="14">The sequence shown here is derived from an EMBL/GenBank/DDBJ whole genome shotgun (WGS) entry which is preliminary data.</text>
</comment>
<organism evidence="14 15">
    <name type="scientific">Megalurothrips usitatus</name>
    <name type="common">bean blossom thrips</name>
    <dbReference type="NCBI Taxonomy" id="439358"/>
    <lineage>
        <taxon>Eukaryota</taxon>
        <taxon>Metazoa</taxon>
        <taxon>Ecdysozoa</taxon>
        <taxon>Arthropoda</taxon>
        <taxon>Hexapoda</taxon>
        <taxon>Insecta</taxon>
        <taxon>Pterygota</taxon>
        <taxon>Neoptera</taxon>
        <taxon>Paraneoptera</taxon>
        <taxon>Thysanoptera</taxon>
        <taxon>Terebrantia</taxon>
        <taxon>Thripoidea</taxon>
        <taxon>Thripidae</taxon>
        <taxon>Megalurothrips</taxon>
    </lineage>
</organism>
<keyword evidence="11" id="KW-0539">Nucleus</keyword>
<keyword evidence="6" id="KW-0597">Phosphoprotein</keyword>
<dbReference type="Pfam" id="PF18397">
    <property type="entry name" value="IKBKB_SDD"/>
    <property type="match status" value="1"/>
</dbReference>
<comment type="subcellular location">
    <subcellularLocation>
        <location evidence="2">Cytoplasm</location>
    </subcellularLocation>
    <subcellularLocation>
        <location evidence="1">Nucleus</location>
    </subcellularLocation>
</comment>
<dbReference type="InterPro" id="IPR041185">
    <property type="entry name" value="IKBKB_SDD"/>
</dbReference>
<evidence type="ECO:0000256" key="10">
    <source>
        <dbReference type="ARBA" id="ARBA00022840"/>
    </source>
</evidence>
<dbReference type="PROSITE" id="PS00108">
    <property type="entry name" value="PROTEIN_KINASE_ST"/>
    <property type="match status" value="1"/>
</dbReference>
<keyword evidence="15" id="KW-1185">Reference proteome</keyword>
<dbReference type="GO" id="GO:0005634">
    <property type="term" value="C:nucleus"/>
    <property type="evidence" value="ECO:0007669"/>
    <property type="project" value="UniProtKB-SubCell"/>
</dbReference>
<dbReference type="InterPro" id="IPR000719">
    <property type="entry name" value="Prot_kinase_dom"/>
</dbReference>
<dbReference type="GO" id="GO:0008384">
    <property type="term" value="F:IkappaB kinase activity"/>
    <property type="evidence" value="ECO:0007669"/>
    <property type="project" value="UniProtKB-EC"/>
</dbReference>
<dbReference type="AlphaFoldDB" id="A0AAV7XRM5"/>
<dbReference type="EMBL" id="JAPTSV010000004">
    <property type="protein sequence ID" value="KAJ1528588.1"/>
    <property type="molecule type" value="Genomic_DNA"/>
</dbReference>
<dbReference type="InterPro" id="IPR046375">
    <property type="entry name" value="IKBKB_SDD_sf"/>
</dbReference>
<evidence type="ECO:0000313" key="15">
    <source>
        <dbReference type="Proteomes" id="UP001075354"/>
    </source>
</evidence>
<evidence type="ECO:0000256" key="7">
    <source>
        <dbReference type="ARBA" id="ARBA00022679"/>
    </source>
</evidence>
<dbReference type="PROSITE" id="PS50011">
    <property type="entry name" value="PROTEIN_KINASE_DOM"/>
    <property type="match status" value="1"/>
</dbReference>
<dbReference type="EC" id="2.7.11.10" evidence="3"/>
<name>A0AAV7XRM5_9NEOP</name>
<evidence type="ECO:0000256" key="12">
    <source>
        <dbReference type="ARBA" id="ARBA00048789"/>
    </source>
</evidence>
<dbReference type="PANTHER" id="PTHR22969:SF17">
    <property type="entry name" value="INHIBITOR OF NUCLEAR FACTOR KAPPA-B KINASE SUBUNIT BETA"/>
    <property type="match status" value="1"/>
</dbReference>
<protein>
    <recommendedName>
        <fullName evidence="3">IkappaB kinase</fullName>
        <ecNumber evidence="3">2.7.11.10</ecNumber>
    </recommendedName>
</protein>
<evidence type="ECO:0000256" key="4">
    <source>
        <dbReference type="ARBA" id="ARBA00022490"/>
    </source>
</evidence>
<evidence type="ECO:0000256" key="5">
    <source>
        <dbReference type="ARBA" id="ARBA00022527"/>
    </source>
</evidence>
<evidence type="ECO:0000256" key="3">
    <source>
        <dbReference type="ARBA" id="ARBA00012442"/>
    </source>
</evidence>
<dbReference type="GO" id="GO:0045944">
    <property type="term" value="P:positive regulation of transcription by RNA polymerase II"/>
    <property type="evidence" value="ECO:0007669"/>
    <property type="project" value="TreeGrafter"/>
</dbReference>
<comment type="catalytic activity">
    <reaction evidence="12">
        <text>L-seryl-[I-kappa-B protein] + ATP = O-phospho-L-seryl-[I-kappa-B protein] + ADP + H(+)</text>
        <dbReference type="Rhea" id="RHEA:19073"/>
        <dbReference type="Rhea" id="RHEA-COMP:13698"/>
        <dbReference type="Rhea" id="RHEA-COMP:13699"/>
        <dbReference type="ChEBI" id="CHEBI:15378"/>
        <dbReference type="ChEBI" id="CHEBI:29999"/>
        <dbReference type="ChEBI" id="CHEBI:30616"/>
        <dbReference type="ChEBI" id="CHEBI:83421"/>
        <dbReference type="ChEBI" id="CHEBI:456216"/>
        <dbReference type="EC" id="2.7.11.10"/>
    </reaction>
</comment>